<keyword evidence="3" id="KW-1185">Reference proteome</keyword>
<reference evidence="3 4" key="1">
    <citation type="journal article" date="2016" name="PLoS ONE">
        <title>The Identification of Novel Diagnostic Marker Genes for the Detection of Beer Spoiling Pediococcus damnosus Strains Using the BlAst Diagnostic Gene findEr.</title>
        <authorList>
            <person name="Behr J."/>
            <person name="Geissler A.J."/>
            <person name="Schmid J."/>
            <person name="Zehe A."/>
            <person name="Vogel R.F."/>
        </authorList>
    </citation>
    <scope>NUCLEOTIDE SEQUENCE [LARGE SCALE GENOMIC DNA]</scope>
    <source>
        <strain evidence="1 4">TMW 2.1533</strain>
        <strain evidence="2 3">TMW 2.1535</strain>
    </source>
</reference>
<protein>
    <submittedName>
        <fullName evidence="1">Uncharacterized protein</fullName>
    </submittedName>
</protein>
<dbReference type="Proteomes" id="UP000076244">
    <property type="component" value="Chromosome"/>
</dbReference>
<gene>
    <name evidence="1" type="ORF">ADU70_0330</name>
    <name evidence="2" type="ORF">ADU72_0348</name>
</gene>
<evidence type="ECO:0000313" key="2">
    <source>
        <dbReference type="EMBL" id="AMV66297.1"/>
    </source>
</evidence>
<evidence type="ECO:0000313" key="3">
    <source>
        <dbReference type="Proteomes" id="UP000076244"/>
    </source>
</evidence>
<dbReference type="KEGG" id="pdm:ADU72_0348"/>
<proteinExistence type="predicted"/>
<organism evidence="1 4">
    <name type="scientific">Pediococcus damnosus</name>
    <dbReference type="NCBI Taxonomy" id="51663"/>
    <lineage>
        <taxon>Bacteria</taxon>
        <taxon>Bacillati</taxon>
        <taxon>Bacillota</taxon>
        <taxon>Bacilli</taxon>
        <taxon>Lactobacillales</taxon>
        <taxon>Lactobacillaceae</taxon>
        <taxon>Pediococcus</taxon>
    </lineage>
</organism>
<dbReference type="Proteomes" id="UP000076405">
    <property type="component" value="Chromosome"/>
</dbReference>
<evidence type="ECO:0000313" key="4">
    <source>
        <dbReference type="Proteomes" id="UP000076405"/>
    </source>
</evidence>
<dbReference type="EMBL" id="CP012288">
    <property type="protein sequence ID" value="AMV66297.1"/>
    <property type="molecule type" value="Genomic_DNA"/>
</dbReference>
<dbReference type="AlphaFoldDB" id="A0AAC9FHW9"/>
<name>A0AAC9FHW9_9LACO</name>
<accession>A0AAC9FHW9</accession>
<sequence length="44" mass="5342">MPMFVHARHKFYWTNDEDLIGFQSVAEKLPGWKRQAREDYQIDS</sequence>
<dbReference type="EMBL" id="CP012275">
    <property type="protein sequence ID" value="AMV61830.1"/>
    <property type="molecule type" value="Genomic_DNA"/>
</dbReference>
<evidence type="ECO:0000313" key="1">
    <source>
        <dbReference type="EMBL" id="AMV61830.1"/>
    </source>
</evidence>